<evidence type="ECO:0000313" key="6">
    <source>
        <dbReference type="Proteomes" id="UP000315082"/>
    </source>
</evidence>
<keyword evidence="1" id="KW-0805">Transcription regulation</keyword>
<keyword evidence="3" id="KW-0804">Transcription</keyword>
<dbReference type="InterPro" id="IPR036388">
    <property type="entry name" value="WH-like_DNA-bd_sf"/>
</dbReference>
<dbReference type="PANTHER" id="PTHR38445:SF7">
    <property type="entry name" value="GNTR-FAMILY TRANSCRIPTIONAL REGULATOR"/>
    <property type="match status" value="1"/>
</dbReference>
<name>A0A518JW24_9BACT</name>
<evidence type="ECO:0000259" key="4">
    <source>
        <dbReference type="PROSITE" id="PS50949"/>
    </source>
</evidence>
<feature type="domain" description="HTH gntR-type" evidence="4">
    <location>
        <begin position="10"/>
        <end position="78"/>
    </location>
</feature>
<gene>
    <name evidence="5" type="primary">ytrA_2</name>
    <name evidence="5" type="ORF">Poly24_34630</name>
</gene>
<dbReference type="Proteomes" id="UP000315082">
    <property type="component" value="Chromosome"/>
</dbReference>
<dbReference type="Gene3D" id="1.10.10.10">
    <property type="entry name" value="Winged helix-like DNA-binding domain superfamily/Winged helix DNA-binding domain"/>
    <property type="match status" value="1"/>
</dbReference>
<evidence type="ECO:0000256" key="2">
    <source>
        <dbReference type="ARBA" id="ARBA00023125"/>
    </source>
</evidence>
<keyword evidence="6" id="KW-1185">Reference proteome</keyword>
<dbReference type="CDD" id="cd07377">
    <property type="entry name" value="WHTH_GntR"/>
    <property type="match status" value="1"/>
</dbReference>
<dbReference type="EMBL" id="CP036348">
    <property type="protein sequence ID" value="QDV69746.1"/>
    <property type="molecule type" value="Genomic_DNA"/>
</dbReference>
<dbReference type="KEGG" id="rcf:Poly24_34630"/>
<dbReference type="SUPFAM" id="SSF46785">
    <property type="entry name" value="Winged helix' DNA-binding domain"/>
    <property type="match status" value="1"/>
</dbReference>
<dbReference type="RefSeq" id="WP_145097778.1">
    <property type="nucleotide sequence ID" value="NZ_CP036348.1"/>
</dbReference>
<dbReference type="InterPro" id="IPR036390">
    <property type="entry name" value="WH_DNA-bd_sf"/>
</dbReference>
<dbReference type="AlphaFoldDB" id="A0A518JW24"/>
<dbReference type="OrthoDB" id="9801546at2"/>
<dbReference type="PANTHER" id="PTHR38445">
    <property type="entry name" value="HTH-TYPE TRANSCRIPTIONAL REPRESSOR YTRA"/>
    <property type="match status" value="1"/>
</dbReference>
<dbReference type="PROSITE" id="PS50949">
    <property type="entry name" value="HTH_GNTR"/>
    <property type="match status" value="1"/>
</dbReference>
<dbReference type="GO" id="GO:0003700">
    <property type="term" value="F:DNA-binding transcription factor activity"/>
    <property type="evidence" value="ECO:0007669"/>
    <property type="project" value="InterPro"/>
</dbReference>
<evidence type="ECO:0000256" key="3">
    <source>
        <dbReference type="ARBA" id="ARBA00023163"/>
    </source>
</evidence>
<dbReference type="GO" id="GO:0003677">
    <property type="term" value="F:DNA binding"/>
    <property type="evidence" value="ECO:0007669"/>
    <property type="project" value="UniProtKB-KW"/>
</dbReference>
<proteinExistence type="predicted"/>
<dbReference type="SMART" id="SM00345">
    <property type="entry name" value="HTH_GNTR"/>
    <property type="match status" value="1"/>
</dbReference>
<evidence type="ECO:0000313" key="5">
    <source>
        <dbReference type="EMBL" id="QDV69746.1"/>
    </source>
</evidence>
<keyword evidence="2" id="KW-0238">DNA-binding</keyword>
<accession>A0A518JW24</accession>
<sequence length="130" mass="14996">MQLHITTDGVPIFQQIVDQVRYRIVSGQLIAGAELPTIRGMAEALRVNPNTVARAYRELEHEGLVEKRRTTGTFVAEQVERRTISQRRGLLQPHLERLIIQSRQLGFSIDEVVEQLKKRDDQIPRDENRS</sequence>
<evidence type="ECO:0000256" key="1">
    <source>
        <dbReference type="ARBA" id="ARBA00023015"/>
    </source>
</evidence>
<dbReference type="InterPro" id="IPR000524">
    <property type="entry name" value="Tscrpt_reg_HTH_GntR"/>
</dbReference>
<protein>
    <submittedName>
        <fullName evidence="5">HTH-type transcriptional repressor YtrA</fullName>
    </submittedName>
</protein>
<reference evidence="5 6" key="1">
    <citation type="submission" date="2019-02" db="EMBL/GenBank/DDBJ databases">
        <title>Deep-cultivation of Planctomycetes and their phenomic and genomic characterization uncovers novel biology.</title>
        <authorList>
            <person name="Wiegand S."/>
            <person name="Jogler M."/>
            <person name="Boedeker C."/>
            <person name="Pinto D."/>
            <person name="Vollmers J."/>
            <person name="Rivas-Marin E."/>
            <person name="Kohn T."/>
            <person name="Peeters S.H."/>
            <person name="Heuer A."/>
            <person name="Rast P."/>
            <person name="Oberbeckmann S."/>
            <person name="Bunk B."/>
            <person name="Jeske O."/>
            <person name="Meyerdierks A."/>
            <person name="Storesund J.E."/>
            <person name="Kallscheuer N."/>
            <person name="Luecker S."/>
            <person name="Lage O.M."/>
            <person name="Pohl T."/>
            <person name="Merkel B.J."/>
            <person name="Hornburger P."/>
            <person name="Mueller R.-W."/>
            <person name="Bruemmer F."/>
            <person name="Labrenz M."/>
            <person name="Spormann A.M."/>
            <person name="Op den Camp H."/>
            <person name="Overmann J."/>
            <person name="Amann R."/>
            <person name="Jetten M.S.M."/>
            <person name="Mascher T."/>
            <person name="Medema M.H."/>
            <person name="Devos D.P."/>
            <person name="Kaster A.-K."/>
            <person name="Ovreas L."/>
            <person name="Rohde M."/>
            <person name="Galperin M.Y."/>
            <person name="Jogler C."/>
        </authorList>
    </citation>
    <scope>NUCLEOTIDE SEQUENCE [LARGE SCALE GENOMIC DNA]</scope>
    <source>
        <strain evidence="5 6">Poly24</strain>
    </source>
</reference>
<organism evidence="5 6">
    <name type="scientific">Rosistilla carotiformis</name>
    <dbReference type="NCBI Taxonomy" id="2528017"/>
    <lineage>
        <taxon>Bacteria</taxon>
        <taxon>Pseudomonadati</taxon>
        <taxon>Planctomycetota</taxon>
        <taxon>Planctomycetia</taxon>
        <taxon>Pirellulales</taxon>
        <taxon>Pirellulaceae</taxon>
        <taxon>Rosistilla</taxon>
    </lineage>
</organism>
<dbReference type="Pfam" id="PF00392">
    <property type="entry name" value="GntR"/>
    <property type="match status" value="1"/>
</dbReference>